<accession>A0ACB9YN10</accession>
<dbReference type="EMBL" id="MU393573">
    <property type="protein sequence ID" value="KAI4860769.1"/>
    <property type="molecule type" value="Genomic_DNA"/>
</dbReference>
<proteinExistence type="predicted"/>
<evidence type="ECO:0000313" key="1">
    <source>
        <dbReference type="EMBL" id="KAI4860769.1"/>
    </source>
</evidence>
<comment type="caution">
    <text evidence="1">The sequence shown here is derived from an EMBL/GenBank/DDBJ whole genome shotgun (WGS) entry which is preliminary data.</text>
</comment>
<organism evidence="1 2">
    <name type="scientific">Hypoxylon rubiginosum</name>
    <dbReference type="NCBI Taxonomy" id="110542"/>
    <lineage>
        <taxon>Eukaryota</taxon>
        <taxon>Fungi</taxon>
        <taxon>Dikarya</taxon>
        <taxon>Ascomycota</taxon>
        <taxon>Pezizomycotina</taxon>
        <taxon>Sordariomycetes</taxon>
        <taxon>Xylariomycetidae</taxon>
        <taxon>Xylariales</taxon>
        <taxon>Hypoxylaceae</taxon>
        <taxon>Hypoxylon</taxon>
    </lineage>
</organism>
<protein>
    <submittedName>
        <fullName evidence="1">Uncharacterized protein</fullName>
    </submittedName>
</protein>
<gene>
    <name evidence="1" type="ORF">F4820DRAFT_94622</name>
</gene>
<reference evidence="1 2" key="1">
    <citation type="journal article" date="2022" name="New Phytol.">
        <title>Ecological generalism drives hyperdiversity of secondary metabolite gene clusters in xylarialean endophytes.</title>
        <authorList>
            <person name="Franco M.E.E."/>
            <person name="Wisecaver J.H."/>
            <person name="Arnold A.E."/>
            <person name="Ju Y.M."/>
            <person name="Slot J.C."/>
            <person name="Ahrendt S."/>
            <person name="Moore L.P."/>
            <person name="Eastman K.E."/>
            <person name="Scott K."/>
            <person name="Konkel Z."/>
            <person name="Mondo S.J."/>
            <person name="Kuo A."/>
            <person name="Hayes R.D."/>
            <person name="Haridas S."/>
            <person name="Andreopoulos B."/>
            <person name="Riley R."/>
            <person name="LaButti K."/>
            <person name="Pangilinan J."/>
            <person name="Lipzen A."/>
            <person name="Amirebrahimi M."/>
            <person name="Yan J."/>
            <person name="Adam C."/>
            <person name="Keymanesh K."/>
            <person name="Ng V."/>
            <person name="Louie K."/>
            <person name="Northen T."/>
            <person name="Drula E."/>
            <person name="Henrissat B."/>
            <person name="Hsieh H.M."/>
            <person name="Youens-Clark K."/>
            <person name="Lutzoni F."/>
            <person name="Miadlikowska J."/>
            <person name="Eastwood D.C."/>
            <person name="Hamelin R.C."/>
            <person name="Grigoriev I.V."/>
            <person name="U'Ren J.M."/>
        </authorList>
    </citation>
    <scope>NUCLEOTIDE SEQUENCE [LARGE SCALE GENOMIC DNA]</scope>
    <source>
        <strain evidence="1 2">CBS 119005</strain>
    </source>
</reference>
<name>A0ACB9YN10_9PEZI</name>
<keyword evidence="2" id="KW-1185">Reference proteome</keyword>
<dbReference type="Proteomes" id="UP001497700">
    <property type="component" value="Unassembled WGS sequence"/>
</dbReference>
<sequence length="530" mass="61278">MDNYIFRQHMKDCETVEERTTYLEILNYSDPAYNVCEEHPLTDDEFENFLNQRGAFATPKMAEGVKFQDGMRLIVQKEACQDDTFAPLHISLKPEAYESMVRSKGHTSRFEMDPHIFYESTSLTQILQTWHLPFGAIESSSLVGPFFWCSHDHDEEDRHLQIIFRKSDVRKKGKTRGWEIMLSYSYNTGIITGFVKGTESSDITTSLNQLITCCDEVGHPLLLPIIILSHDLSSKNDKRQREARDWLRRLENAITLRNEIDEKEVYSDFDVDGINRDLVECHSRVLWKRPQAYQEIVNEVNEAMAKFIDKIPAERNTKALNTLHSSMLSRLDFYRVKLTGMEHYIHTTLERLHIQRQALYNIMAQKESKLNLEIASQQRRLAHATKRDGTAMKTLSLLGAVFLPGTFMASVFSMTFFDFNVGPNYGDPSDSSGEGAQVSNQLWIYFVVTIPLTLTIVLSWYFIDRRRERKYNEEDVEIEKGIDTMEKDILAIMRKKTINKATTWNSGGAAANRARILGRKEPELDAYEMV</sequence>
<evidence type="ECO:0000313" key="2">
    <source>
        <dbReference type="Proteomes" id="UP001497700"/>
    </source>
</evidence>